<dbReference type="Gene3D" id="3.10.180.10">
    <property type="entry name" value="2,3-Dihydroxybiphenyl 1,2-Dioxygenase, domain 1"/>
    <property type="match status" value="1"/>
</dbReference>
<comment type="caution">
    <text evidence="2">The sequence shown here is derived from an EMBL/GenBank/DDBJ whole genome shotgun (WGS) entry which is preliminary data.</text>
</comment>
<dbReference type="InterPro" id="IPR037523">
    <property type="entry name" value="VOC_core"/>
</dbReference>
<dbReference type="Pfam" id="PF00903">
    <property type="entry name" value="Glyoxalase"/>
    <property type="match status" value="1"/>
</dbReference>
<name>A0ABT1LM08_9MICC</name>
<dbReference type="Proteomes" id="UP001524318">
    <property type="component" value="Unassembled WGS sequence"/>
</dbReference>
<dbReference type="RefSeq" id="WP_254748801.1">
    <property type="nucleotide sequence ID" value="NZ_JANCLV010000003.1"/>
</dbReference>
<feature type="domain" description="VOC" evidence="1">
    <location>
        <begin position="4"/>
        <end position="140"/>
    </location>
</feature>
<gene>
    <name evidence="2" type="ORF">NFC73_06960</name>
</gene>
<accession>A0ABT1LM08</accession>
<evidence type="ECO:0000313" key="3">
    <source>
        <dbReference type="Proteomes" id="UP001524318"/>
    </source>
</evidence>
<evidence type="ECO:0000313" key="2">
    <source>
        <dbReference type="EMBL" id="MCP8999472.1"/>
    </source>
</evidence>
<organism evidence="2 3">
    <name type="scientific">Pseudarthrobacter humi</name>
    <dbReference type="NCBI Taxonomy" id="2952523"/>
    <lineage>
        <taxon>Bacteria</taxon>
        <taxon>Bacillati</taxon>
        <taxon>Actinomycetota</taxon>
        <taxon>Actinomycetes</taxon>
        <taxon>Micrococcales</taxon>
        <taxon>Micrococcaceae</taxon>
        <taxon>Pseudarthrobacter</taxon>
    </lineage>
</organism>
<reference evidence="2 3" key="1">
    <citation type="submission" date="2022-06" db="EMBL/GenBank/DDBJ databases">
        <title>Pseudarthrobacter sp. strain RMG13 Genome sequencing and assembly.</title>
        <authorList>
            <person name="Kim I."/>
        </authorList>
    </citation>
    <scope>NUCLEOTIDE SEQUENCE [LARGE SCALE GENOMIC DNA]</scope>
    <source>
        <strain evidence="2 3">RMG13</strain>
    </source>
</reference>
<dbReference type="PROSITE" id="PS51819">
    <property type="entry name" value="VOC"/>
    <property type="match status" value="1"/>
</dbReference>
<keyword evidence="3" id="KW-1185">Reference proteome</keyword>
<dbReference type="EMBL" id="JANCLV010000003">
    <property type="protein sequence ID" value="MCP8999472.1"/>
    <property type="molecule type" value="Genomic_DNA"/>
</dbReference>
<dbReference type="InterPro" id="IPR029068">
    <property type="entry name" value="Glyas_Bleomycin-R_OHBP_Dase"/>
</dbReference>
<sequence>MDLKLEVLFVPVSDVDRAKAFYESLGFRVDIDYIASEDFRVAQLTPPGSEASIMIGKSITGAAPGSLQNQLFAVTDVLATRADLAEKGVDVSEVFHYADGFIFHLDNQYRVAGPHPERADYQSFASFSDPDGNSWLLQEINVRAPGR</sequence>
<proteinExistence type="predicted"/>
<dbReference type="SUPFAM" id="SSF54593">
    <property type="entry name" value="Glyoxalase/Bleomycin resistance protein/Dihydroxybiphenyl dioxygenase"/>
    <property type="match status" value="1"/>
</dbReference>
<protein>
    <submittedName>
        <fullName evidence="2">VOC family protein</fullName>
    </submittedName>
</protein>
<dbReference type="InterPro" id="IPR004360">
    <property type="entry name" value="Glyas_Fos-R_dOase_dom"/>
</dbReference>
<evidence type="ECO:0000259" key="1">
    <source>
        <dbReference type="PROSITE" id="PS51819"/>
    </source>
</evidence>